<dbReference type="EMBL" id="CACRSL010000003">
    <property type="protein sequence ID" value="VYS86952.1"/>
    <property type="molecule type" value="Genomic_DNA"/>
</dbReference>
<gene>
    <name evidence="3" type="ORF">AULFYP135_00705</name>
</gene>
<feature type="region of interest" description="Disordered" evidence="1">
    <location>
        <begin position="26"/>
        <end position="78"/>
    </location>
</feature>
<sequence length="150" mass="15969">MKKKRLFLAALLLSFCLLAACQNGEIPSSSENVSVPVSGSEPAQGENPPDPAEPTPNPSPPWEPSMQDPAVQPETYSEGQLEKIMEEIQESEIAPCITGVEISTDGQVLITAAGAENIGKIEDFLKTYPQRDAVSILELAPTPPGENPTV</sequence>
<evidence type="ECO:0000256" key="1">
    <source>
        <dbReference type="SAM" id="MobiDB-lite"/>
    </source>
</evidence>
<evidence type="ECO:0000256" key="2">
    <source>
        <dbReference type="SAM" id="SignalP"/>
    </source>
</evidence>
<keyword evidence="2" id="KW-0732">Signal</keyword>
<dbReference type="PROSITE" id="PS51257">
    <property type="entry name" value="PROKAR_LIPOPROTEIN"/>
    <property type="match status" value="1"/>
</dbReference>
<reference evidence="3" key="1">
    <citation type="submission" date="2019-11" db="EMBL/GenBank/DDBJ databases">
        <authorList>
            <person name="Feng L."/>
        </authorList>
    </citation>
    <scope>NUCLEOTIDE SEQUENCE</scope>
    <source>
        <strain evidence="3">AundefinedLFYP135</strain>
    </source>
</reference>
<evidence type="ECO:0000313" key="3">
    <source>
        <dbReference type="EMBL" id="VYS86952.1"/>
    </source>
</evidence>
<feature type="compositionally biased region" description="Low complexity" evidence="1">
    <location>
        <begin position="26"/>
        <end position="42"/>
    </location>
</feature>
<organism evidence="3">
    <name type="scientific">uncultured Anaerotruncus sp</name>
    <dbReference type="NCBI Taxonomy" id="905011"/>
    <lineage>
        <taxon>Bacteria</taxon>
        <taxon>Bacillati</taxon>
        <taxon>Bacillota</taxon>
        <taxon>Clostridia</taxon>
        <taxon>Eubacteriales</taxon>
        <taxon>Oscillospiraceae</taxon>
        <taxon>Anaerotruncus</taxon>
        <taxon>environmental samples</taxon>
    </lineage>
</organism>
<protein>
    <submittedName>
        <fullName evidence="3">Uncharacterized protein</fullName>
    </submittedName>
</protein>
<name>A0A6N2S1C1_9FIRM</name>
<feature type="compositionally biased region" description="Pro residues" evidence="1">
    <location>
        <begin position="48"/>
        <end position="63"/>
    </location>
</feature>
<dbReference type="AlphaFoldDB" id="A0A6N2S1C1"/>
<accession>A0A6N2S1C1</accession>
<feature type="chain" id="PRO_5039556061" evidence="2">
    <location>
        <begin position="20"/>
        <end position="150"/>
    </location>
</feature>
<proteinExistence type="predicted"/>
<feature type="signal peptide" evidence="2">
    <location>
        <begin position="1"/>
        <end position="19"/>
    </location>
</feature>